<dbReference type="CDD" id="cd04646">
    <property type="entry name" value="LbH_Dynactin_6"/>
    <property type="match status" value="1"/>
</dbReference>
<sequence length="177" mass="19392">MSIKNDIKIMPKAVVVDECTLRGDITIGTGSVVHPSACIIAEGGPIVIGENCIFEEYSTIINKSLPTDTEPFTMTIGPNNIFEVGCRVESRNIGEKNIFECKSYVSPQVTVTNGCVIGAGCQLLGEQELKENSVVFGKDCQQREAIEKQGSHILQVDFLRKVLPNYHHLKNKKKPGT</sequence>
<dbReference type="EMBL" id="UFQT01001397">
    <property type="protein sequence ID" value="SSX30368.1"/>
    <property type="molecule type" value="Genomic_DNA"/>
</dbReference>
<organism evidence="7">
    <name type="scientific">Culicoides sonorensis</name>
    <name type="common">Biting midge</name>
    <dbReference type="NCBI Taxonomy" id="179676"/>
    <lineage>
        <taxon>Eukaryota</taxon>
        <taxon>Metazoa</taxon>
        <taxon>Ecdysozoa</taxon>
        <taxon>Arthropoda</taxon>
        <taxon>Hexapoda</taxon>
        <taxon>Insecta</taxon>
        <taxon>Pterygota</taxon>
        <taxon>Neoptera</taxon>
        <taxon>Endopterygota</taxon>
        <taxon>Diptera</taxon>
        <taxon>Nematocera</taxon>
        <taxon>Chironomoidea</taxon>
        <taxon>Ceratopogonidae</taxon>
        <taxon>Ceratopogoninae</taxon>
        <taxon>Culicoides</taxon>
        <taxon>Monoculicoides</taxon>
    </lineage>
</organism>
<evidence type="ECO:0000313" key="7">
    <source>
        <dbReference type="EMBL" id="SSX30368.1"/>
    </source>
</evidence>
<reference evidence="7" key="1">
    <citation type="submission" date="2018-07" db="EMBL/GenBank/DDBJ databases">
        <authorList>
            <person name="Quirk P.G."/>
            <person name="Krulwich T.A."/>
        </authorList>
    </citation>
    <scope>NUCLEOTIDE SEQUENCE</scope>
</reference>
<evidence type="ECO:0000256" key="2">
    <source>
        <dbReference type="ARBA" id="ARBA00007719"/>
    </source>
</evidence>
<evidence type="ECO:0000256" key="1">
    <source>
        <dbReference type="ARBA" id="ARBA00004245"/>
    </source>
</evidence>
<dbReference type="AlphaFoldDB" id="A0A336MWP2"/>
<dbReference type="VEuPathDB" id="VectorBase:CSON002355"/>
<keyword evidence="4" id="KW-0963">Cytoplasm</keyword>
<dbReference type="InterPro" id="IPR027777">
    <property type="entry name" value="DCTN6"/>
</dbReference>
<name>A0A336MWP2_CULSO</name>
<comment type="subcellular location">
    <subcellularLocation>
        <location evidence="1">Cytoplasm</location>
        <location evidence="1">Cytoskeleton</location>
    </subcellularLocation>
</comment>
<evidence type="ECO:0000256" key="4">
    <source>
        <dbReference type="ARBA" id="ARBA00022490"/>
    </source>
</evidence>
<proteinExistence type="inferred from homology"/>
<dbReference type="GO" id="GO:0070840">
    <property type="term" value="F:dynein complex binding"/>
    <property type="evidence" value="ECO:0007669"/>
    <property type="project" value="TreeGrafter"/>
</dbReference>
<dbReference type="InterPro" id="IPR011004">
    <property type="entry name" value="Trimer_LpxA-like_sf"/>
</dbReference>
<keyword evidence="5" id="KW-0206">Cytoskeleton</keyword>
<dbReference type="PANTHER" id="PTHR13072:SF0">
    <property type="entry name" value="DYNACTIN SUBUNIT 6"/>
    <property type="match status" value="1"/>
</dbReference>
<dbReference type="GO" id="GO:0007052">
    <property type="term" value="P:mitotic spindle organization"/>
    <property type="evidence" value="ECO:0007669"/>
    <property type="project" value="TreeGrafter"/>
</dbReference>
<protein>
    <recommendedName>
        <fullName evidence="3">Dynactin subunit 6</fullName>
    </recommendedName>
</protein>
<dbReference type="Gene3D" id="2.160.10.10">
    <property type="entry name" value="Hexapeptide repeat proteins"/>
    <property type="match status" value="1"/>
</dbReference>
<dbReference type="PANTHER" id="PTHR13072">
    <property type="entry name" value="DYNACTIN 6"/>
    <property type="match status" value="1"/>
</dbReference>
<dbReference type="OMA" id="ITMQAET"/>
<evidence type="ECO:0000256" key="5">
    <source>
        <dbReference type="ARBA" id="ARBA00023212"/>
    </source>
</evidence>
<comment type="similarity">
    <text evidence="2">Belongs to the dynactin subunits 5/6 family. Dynactin subunit 6 subfamily.</text>
</comment>
<accession>A0A336MWP2</accession>
<dbReference type="GO" id="GO:0005869">
    <property type="term" value="C:dynactin complex"/>
    <property type="evidence" value="ECO:0007669"/>
    <property type="project" value="InterPro"/>
</dbReference>
<dbReference type="SUPFAM" id="SSF51161">
    <property type="entry name" value="Trimeric LpxA-like enzymes"/>
    <property type="match status" value="1"/>
</dbReference>
<evidence type="ECO:0000256" key="6">
    <source>
        <dbReference type="ARBA" id="ARBA00034687"/>
    </source>
</evidence>
<gene>
    <name evidence="7" type="primary">CSON002355</name>
</gene>
<evidence type="ECO:0000256" key="3">
    <source>
        <dbReference type="ARBA" id="ARBA00016573"/>
    </source>
</evidence>
<comment type="function">
    <text evidence="6">Part of the dynactin complex that activates the molecular motor dynein for ultra-processive transport along microtubules.</text>
</comment>